<dbReference type="NCBIfam" id="TIGR02453">
    <property type="entry name" value="TIGR02453 family protein"/>
    <property type="match status" value="1"/>
</dbReference>
<dbReference type="PANTHER" id="PTHR36452">
    <property type="entry name" value="CHROMOSOME 12, WHOLE GENOME SHOTGUN SEQUENCE"/>
    <property type="match status" value="1"/>
</dbReference>
<dbReference type="Pfam" id="PF09365">
    <property type="entry name" value="DUF2461"/>
    <property type="match status" value="1"/>
</dbReference>
<dbReference type="EMBL" id="WUWG01000006">
    <property type="protein sequence ID" value="MXU66512.1"/>
    <property type="molecule type" value="Genomic_DNA"/>
</dbReference>
<evidence type="ECO:0000313" key="1">
    <source>
        <dbReference type="EMBL" id="MXU66512.1"/>
    </source>
</evidence>
<comment type="caution">
    <text evidence="1">The sequence shown here is derived from an EMBL/GenBank/DDBJ whole genome shotgun (WGS) entry which is preliminary data.</text>
</comment>
<keyword evidence="2" id="KW-1185">Reference proteome</keyword>
<dbReference type="PIRSF" id="PIRSF028451">
    <property type="entry name" value="UCP028451"/>
    <property type="match status" value="1"/>
</dbReference>
<protein>
    <submittedName>
        <fullName evidence="1">TIGR02453 family protein</fullName>
    </submittedName>
</protein>
<dbReference type="InterPro" id="IPR012808">
    <property type="entry name" value="CHP02453"/>
</dbReference>
<organism evidence="1 2">
    <name type="scientific">Oceanomicrobium pacificus</name>
    <dbReference type="NCBI Taxonomy" id="2692916"/>
    <lineage>
        <taxon>Bacteria</taxon>
        <taxon>Pseudomonadati</taxon>
        <taxon>Pseudomonadota</taxon>
        <taxon>Alphaproteobacteria</taxon>
        <taxon>Rhodobacterales</taxon>
        <taxon>Paracoccaceae</taxon>
        <taxon>Oceanomicrobium</taxon>
    </lineage>
</organism>
<evidence type="ECO:0000313" key="2">
    <source>
        <dbReference type="Proteomes" id="UP000436016"/>
    </source>
</evidence>
<reference evidence="1 2" key="1">
    <citation type="submission" date="2019-12" db="EMBL/GenBank/DDBJ databases">
        <title>Strain KN286 was isolated from seawater, which was collected from Caroline Seamount in the tropical western Pacific.</title>
        <authorList>
            <person name="Wang Q."/>
        </authorList>
    </citation>
    <scope>NUCLEOTIDE SEQUENCE [LARGE SCALE GENOMIC DNA]</scope>
    <source>
        <strain evidence="1 2">KN286</strain>
    </source>
</reference>
<dbReference type="InterPro" id="IPR015996">
    <property type="entry name" value="UCP028451"/>
</dbReference>
<dbReference type="Proteomes" id="UP000436016">
    <property type="component" value="Unassembled WGS sequence"/>
</dbReference>
<gene>
    <name evidence="1" type="ORF">GSH16_13755</name>
</gene>
<dbReference type="RefSeq" id="WP_160856078.1">
    <property type="nucleotide sequence ID" value="NZ_WUWG01000006.1"/>
</dbReference>
<proteinExistence type="predicted"/>
<name>A0A6B0TZ17_9RHOB</name>
<accession>A0A6B0TZ17</accession>
<dbReference type="AlphaFoldDB" id="A0A6B0TZ17"/>
<dbReference type="PANTHER" id="PTHR36452:SF1">
    <property type="entry name" value="DUF2461 DOMAIN-CONTAINING PROTEIN"/>
    <property type="match status" value="1"/>
</dbReference>
<sequence>MTETDDYPAAAQRFLSELAQNNDRDWFTARKSRFQRDVAAPSDALLDDLATRFGPEIGRTLSRKSFRMHRDLRFSKDKTPYVTHYRALLRDTSDPEPDPARPAFYFSLEPGGIQLGGGVLAFAKPALERYRHAIGNSDSPLLQLATALEASGWRLGEPDLKRVPAPYPADHPDARFLRHKGLHAFRPLSGAAPDGSGLFAACAACYQELVPFLRAIASLT</sequence>